<evidence type="ECO:0000313" key="6">
    <source>
        <dbReference type="Proteomes" id="UP001258945"/>
    </source>
</evidence>
<dbReference type="InterPro" id="IPR012349">
    <property type="entry name" value="Split_barrel_FMN-bd"/>
</dbReference>
<dbReference type="GO" id="GO:0004497">
    <property type="term" value="F:monooxygenase activity"/>
    <property type="evidence" value="ECO:0007669"/>
    <property type="project" value="UniProtKB-KW"/>
</dbReference>
<dbReference type="SUPFAM" id="SSF50475">
    <property type="entry name" value="FMN-binding split barrel"/>
    <property type="match status" value="1"/>
</dbReference>
<dbReference type="Gene3D" id="2.30.110.10">
    <property type="entry name" value="Electron Transport, Fmn-binding Protein, Chain A"/>
    <property type="match status" value="1"/>
</dbReference>
<reference evidence="3 5" key="1">
    <citation type="submission" date="2016-05" db="EMBL/GenBank/DDBJ databases">
        <title>Complete Genome and Methylome Analysis of Psychrotrophic Bacterial Isolates from Antarctic Lake Untersee.</title>
        <authorList>
            <person name="Fomenkov A."/>
            <person name="Akimov V.N."/>
            <person name="Vasilyeva L.V."/>
            <person name="Andersen D."/>
            <person name="Vincze T."/>
            <person name="Roberts R.J."/>
        </authorList>
    </citation>
    <scope>NUCLEOTIDE SEQUENCE [LARGE SCALE GENOMIC DNA]</scope>
    <source>
        <strain evidence="3 5">U14-5</strain>
    </source>
</reference>
<dbReference type="GO" id="GO:0010181">
    <property type="term" value="F:FMN binding"/>
    <property type="evidence" value="ECO:0007669"/>
    <property type="project" value="InterPro"/>
</dbReference>
<evidence type="ECO:0000256" key="1">
    <source>
        <dbReference type="ARBA" id="ARBA00023002"/>
    </source>
</evidence>
<accession>A0A1L7AM21</accession>
<dbReference type="STRING" id="257708.RGI145_20910"/>
<dbReference type="GO" id="GO:0042602">
    <property type="term" value="F:riboflavin reductase (NADPH) activity"/>
    <property type="evidence" value="ECO:0007669"/>
    <property type="project" value="TreeGrafter"/>
</dbReference>
<dbReference type="eggNOG" id="COG1853">
    <property type="taxonomic scope" value="Bacteria"/>
</dbReference>
<dbReference type="SMART" id="SM00903">
    <property type="entry name" value="Flavin_Reduct"/>
    <property type="match status" value="1"/>
</dbReference>
<reference evidence="4 6" key="2">
    <citation type="journal article" date="2019" name="Microb. Pathog.">
        <title>Comparison of VITEK 2, MALDI-TOF MS, 16S rRNA gene sequencing, and whole-genome sequencing for identification of Roseomonas mucosa.</title>
        <authorList>
            <person name="Rudolph W.W."/>
            <person name="Gunzer F."/>
            <person name="Trauth M."/>
            <person name="Bunk B."/>
            <person name="Bigge R."/>
            <person name="Schrottner P."/>
        </authorList>
    </citation>
    <scope>NUCLEOTIDE SEQUENCE [LARGE SCALE GENOMIC DNA]</scope>
    <source>
        <strain evidence="4 6">DSM 103800</strain>
    </source>
</reference>
<name>A0A1L7AM21_9PROT</name>
<evidence type="ECO:0000313" key="5">
    <source>
        <dbReference type="Proteomes" id="UP000185494"/>
    </source>
</evidence>
<dbReference type="KEGG" id="rgi:RGI145_20910"/>
<organism evidence="3 5">
    <name type="scientific">Roseomonas gilardii</name>
    <dbReference type="NCBI Taxonomy" id="257708"/>
    <lineage>
        <taxon>Bacteria</taxon>
        <taxon>Pseudomonadati</taxon>
        <taxon>Pseudomonadota</taxon>
        <taxon>Alphaproteobacteria</taxon>
        <taxon>Acetobacterales</taxon>
        <taxon>Roseomonadaceae</taxon>
        <taxon>Roseomonas</taxon>
    </lineage>
</organism>
<dbReference type="EMBL" id="JAVVDO010000074">
    <property type="protein sequence ID" value="MDT8333766.1"/>
    <property type="molecule type" value="Genomic_DNA"/>
</dbReference>
<keyword evidence="1" id="KW-0560">Oxidoreductase</keyword>
<evidence type="ECO:0000313" key="3">
    <source>
        <dbReference type="EMBL" id="APT59779.1"/>
    </source>
</evidence>
<feature type="domain" description="Flavin reductase like" evidence="2">
    <location>
        <begin position="19"/>
        <end position="164"/>
    </location>
</feature>
<dbReference type="EMBL" id="CP015584">
    <property type="protein sequence ID" value="APT59779.1"/>
    <property type="molecule type" value="Genomic_DNA"/>
</dbReference>
<dbReference type="PANTHER" id="PTHR30466:SF1">
    <property type="entry name" value="FMN REDUCTASE (NADH) RUTF"/>
    <property type="match status" value="1"/>
</dbReference>
<dbReference type="PANTHER" id="PTHR30466">
    <property type="entry name" value="FLAVIN REDUCTASE"/>
    <property type="match status" value="1"/>
</dbReference>
<sequence length="169" mass="18054">MTSPVATPPGVHAAFRAAMRRFASTVTVVTACDHARRHGMTATAVTSLSMEPPSLLVCIHRQTLLHDILLRAPRFCVNVLHSSQGDVSAAFSGGVPPERRFDGDEWQNSEDGVPFLRGAQANLFCRKAAAVPYGTHLILVGEVEKAELCEGSSPLLYHDAGYCVTAPAA</sequence>
<dbReference type="Proteomes" id="UP000185494">
    <property type="component" value="Chromosome 2"/>
</dbReference>
<dbReference type="InterPro" id="IPR002563">
    <property type="entry name" value="Flavin_Rdtase-like_dom"/>
</dbReference>
<keyword evidence="3" id="KW-0503">Monooxygenase</keyword>
<dbReference type="InterPro" id="IPR050268">
    <property type="entry name" value="NADH-dep_flavin_reductase"/>
</dbReference>
<reference evidence="4" key="3">
    <citation type="submission" date="2023-09" db="EMBL/GenBank/DDBJ databases">
        <authorList>
            <person name="Schober I."/>
            <person name="Bunk B."/>
        </authorList>
    </citation>
    <scope>NUCLEOTIDE SEQUENCE</scope>
    <source>
        <strain evidence="4">DSM 103800</strain>
    </source>
</reference>
<keyword evidence="6" id="KW-1185">Reference proteome</keyword>
<protein>
    <submittedName>
        <fullName evidence="3">4-hydroxyphenylacetate 3-monooxygenase</fullName>
    </submittedName>
    <submittedName>
        <fullName evidence="4">Flavin reductase family protein</fullName>
    </submittedName>
</protein>
<dbReference type="Proteomes" id="UP001258945">
    <property type="component" value="Unassembled WGS sequence"/>
</dbReference>
<dbReference type="Pfam" id="PF01613">
    <property type="entry name" value="Flavin_Reduct"/>
    <property type="match status" value="1"/>
</dbReference>
<evidence type="ECO:0000259" key="2">
    <source>
        <dbReference type="SMART" id="SM00903"/>
    </source>
</evidence>
<dbReference type="AlphaFoldDB" id="A0A1L7AM21"/>
<proteinExistence type="predicted"/>
<gene>
    <name evidence="3" type="ORF">RGI145_20910</name>
    <name evidence="4" type="ORF">RQ831_22170</name>
</gene>
<dbReference type="RefSeq" id="WP_075800488.1">
    <property type="nucleotide sequence ID" value="NZ_CP015584.1"/>
</dbReference>
<evidence type="ECO:0000313" key="4">
    <source>
        <dbReference type="EMBL" id="MDT8333766.1"/>
    </source>
</evidence>